<organism evidence="1 2">
    <name type="scientific">Clostridium puniceum</name>
    <dbReference type="NCBI Taxonomy" id="29367"/>
    <lineage>
        <taxon>Bacteria</taxon>
        <taxon>Bacillati</taxon>
        <taxon>Bacillota</taxon>
        <taxon>Clostridia</taxon>
        <taxon>Eubacteriales</taxon>
        <taxon>Clostridiaceae</taxon>
        <taxon>Clostridium</taxon>
    </lineage>
</organism>
<comment type="caution">
    <text evidence="1">The sequence shown here is derived from an EMBL/GenBank/DDBJ whole genome shotgun (WGS) entry which is preliminary data.</text>
</comment>
<proteinExistence type="predicted"/>
<dbReference type="Proteomes" id="UP000190890">
    <property type="component" value="Unassembled WGS sequence"/>
</dbReference>
<gene>
    <name evidence="1" type="ORF">CLPUN_00110</name>
</gene>
<keyword evidence="2" id="KW-1185">Reference proteome</keyword>
<dbReference type="RefSeq" id="WP_077845349.1">
    <property type="nucleotide sequence ID" value="NZ_LZZM01000001.1"/>
</dbReference>
<accession>A0A1S8TYY5</accession>
<dbReference type="OrthoDB" id="1909651at2"/>
<dbReference type="EMBL" id="LZZM01000001">
    <property type="protein sequence ID" value="OOM82625.1"/>
    <property type="molecule type" value="Genomic_DNA"/>
</dbReference>
<reference evidence="1 2" key="1">
    <citation type="submission" date="2016-05" db="EMBL/GenBank/DDBJ databases">
        <title>Microbial solvent formation.</title>
        <authorList>
            <person name="Poehlein A."/>
            <person name="Montoya Solano J.D."/>
            <person name="Flitsch S."/>
            <person name="Krabben P."/>
            <person name="Duerre P."/>
            <person name="Daniel R."/>
        </authorList>
    </citation>
    <scope>NUCLEOTIDE SEQUENCE [LARGE SCALE GENOMIC DNA]</scope>
    <source>
        <strain evidence="1 2">DSM 2619</strain>
    </source>
</reference>
<sequence length="123" mass="13893">MSRFDNCAQCTKSSCELCNFINADPVDIEKHGARLLTVRVQVNNVCFDKKVAIACIIYDRCHRILAFKGFVTKVSRDHECGKNACGTIQRKIVFVIPDDVECDPSELEVRTVGNYIYPCESNK</sequence>
<evidence type="ECO:0000313" key="2">
    <source>
        <dbReference type="Proteomes" id="UP000190890"/>
    </source>
</evidence>
<name>A0A1S8TYY5_9CLOT</name>
<protein>
    <submittedName>
        <fullName evidence="1">Uncharacterized protein</fullName>
    </submittedName>
</protein>
<dbReference type="AlphaFoldDB" id="A0A1S8TYY5"/>
<evidence type="ECO:0000313" key="1">
    <source>
        <dbReference type="EMBL" id="OOM82625.1"/>
    </source>
</evidence>